<keyword evidence="2 4" id="KW-0863">Zinc-finger</keyword>
<dbReference type="PROSITE" id="PS50178">
    <property type="entry name" value="ZF_FYVE"/>
    <property type="match status" value="1"/>
</dbReference>
<evidence type="ECO:0000256" key="1">
    <source>
        <dbReference type="ARBA" id="ARBA00022723"/>
    </source>
</evidence>
<dbReference type="Pfam" id="PF01363">
    <property type="entry name" value="FYVE"/>
    <property type="match status" value="1"/>
</dbReference>
<dbReference type="PANTHER" id="PTHR46319:SF3">
    <property type="entry name" value="ZINC FINGER FYVE DOMAIN-CONTAINING PROTEIN"/>
    <property type="match status" value="1"/>
</dbReference>
<accession>A0A8S3WFR3</accession>
<feature type="compositionally biased region" description="Polar residues" evidence="5">
    <location>
        <begin position="129"/>
        <end position="141"/>
    </location>
</feature>
<evidence type="ECO:0000313" key="8">
    <source>
        <dbReference type="Proteomes" id="UP000691718"/>
    </source>
</evidence>
<name>A0A8S3WFR3_PARAO</name>
<gene>
    <name evidence="7" type="ORF">PAPOLLO_LOCUS5794</name>
</gene>
<evidence type="ECO:0000256" key="2">
    <source>
        <dbReference type="ARBA" id="ARBA00022771"/>
    </source>
</evidence>
<dbReference type="InterPro" id="IPR000306">
    <property type="entry name" value="Znf_FYVE"/>
</dbReference>
<dbReference type="InterPro" id="IPR017455">
    <property type="entry name" value="Znf_FYVE-rel"/>
</dbReference>
<protein>
    <submittedName>
        <fullName evidence="7">(apollo) hypothetical protein</fullName>
    </submittedName>
</protein>
<dbReference type="AlphaFoldDB" id="A0A8S3WFR3"/>
<reference evidence="7" key="1">
    <citation type="submission" date="2021-04" db="EMBL/GenBank/DDBJ databases">
        <authorList>
            <person name="Tunstrom K."/>
        </authorList>
    </citation>
    <scope>NUCLEOTIDE SEQUENCE</scope>
</reference>
<dbReference type="SMART" id="SM00064">
    <property type="entry name" value="FYVE"/>
    <property type="match status" value="1"/>
</dbReference>
<comment type="caution">
    <text evidence="7">The sequence shown here is derived from an EMBL/GenBank/DDBJ whole genome shotgun (WGS) entry which is preliminary data.</text>
</comment>
<organism evidence="7 8">
    <name type="scientific">Parnassius apollo</name>
    <name type="common">Apollo butterfly</name>
    <name type="synonym">Papilio apollo</name>
    <dbReference type="NCBI Taxonomy" id="110799"/>
    <lineage>
        <taxon>Eukaryota</taxon>
        <taxon>Metazoa</taxon>
        <taxon>Ecdysozoa</taxon>
        <taxon>Arthropoda</taxon>
        <taxon>Hexapoda</taxon>
        <taxon>Insecta</taxon>
        <taxon>Pterygota</taxon>
        <taxon>Neoptera</taxon>
        <taxon>Endopterygota</taxon>
        <taxon>Lepidoptera</taxon>
        <taxon>Glossata</taxon>
        <taxon>Ditrysia</taxon>
        <taxon>Papilionoidea</taxon>
        <taxon>Papilionidae</taxon>
        <taxon>Parnassiinae</taxon>
        <taxon>Parnassini</taxon>
        <taxon>Parnassius</taxon>
        <taxon>Parnassius</taxon>
    </lineage>
</organism>
<dbReference type="GO" id="GO:0031901">
    <property type="term" value="C:early endosome membrane"/>
    <property type="evidence" value="ECO:0007669"/>
    <property type="project" value="TreeGrafter"/>
</dbReference>
<keyword evidence="1" id="KW-0479">Metal-binding</keyword>
<feature type="region of interest" description="Disordered" evidence="5">
    <location>
        <begin position="115"/>
        <end position="141"/>
    </location>
</feature>
<dbReference type="GO" id="GO:0008270">
    <property type="term" value="F:zinc ion binding"/>
    <property type="evidence" value="ECO:0007669"/>
    <property type="project" value="UniProtKB-KW"/>
</dbReference>
<evidence type="ECO:0000259" key="6">
    <source>
        <dbReference type="PROSITE" id="PS50178"/>
    </source>
</evidence>
<evidence type="ECO:0000256" key="3">
    <source>
        <dbReference type="ARBA" id="ARBA00022833"/>
    </source>
</evidence>
<dbReference type="OrthoDB" id="10018316at2759"/>
<dbReference type="EMBL" id="CAJQZP010000359">
    <property type="protein sequence ID" value="CAG4957779.1"/>
    <property type="molecule type" value="Genomic_DNA"/>
</dbReference>
<keyword evidence="3" id="KW-0862">Zinc</keyword>
<evidence type="ECO:0000256" key="5">
    <source>
        <dbReference type="SAM" id="MobiDB-lite"/>
    </source>
</evidence>
<dbReference type="PANTHER" id="PTHR46319">
    <property type="entry name" value="ZINC FINGER FYVE DOMAIN-CONTAINING PROTEIN"/>
    <property type="match status" value="1"/>
</dbReference>
<dbReference type="Proteomes" id="UP000691718">
    <property type="component" value="Unassembled WGS sequence"/>
</dbReference>
<evidence type="ECO:0000256" key="4">
    <source>
        <dbReference type="PROSITE-ProRule" id="PRU00091"/>
    </source>
</evidence>
<proteinExistence type="predicted"/>
<dbReference type="GO" id="GO:0016197">
    <property type="term" value="P:endosomal transport"/>
    <property type="evidence" value="ECO:0007669"/>
    <property type="project" value="TreeGrafter"/>
</dbReference>
<evidence type="ECO:0000313" key="7">
    <source>
        <dbReference type="EMBL" id="CAG4957779.1"/>
    </source>
</evidence>
<keyword evidence="8" id="KW-1185">Reference proteome</keyword>
<feature type="domain" description="FYVE-type" evidence="6">
    <location>
        <begin position="58"/>
        <end position="94"/>
    </location>
</feature>
<sequence length="141" mass="15211">MILFAPISQAANNDVRRKSMDNTVNLQASVSTSDLTYRREENHSASPCIERAPEWVPDIAAPSCMRCSAHFTAFRRRHHCGKCGKVFCTSCSSNLIPLRAAAAGVRVRRVLPVPAPAPAAKPRPLSVPRTGSGTTISSIVL</sequence>